<evidence type="ECO:0000256" key="7">
    <source>
        <dbReference type="ARBA" id="ARBA00037847"/>
    </source>
</evidence>
<evidence type="ECO:0000256" key="2">
    <source>
        <dbReference type="ARBA" id="ARBA00022553"/>
    </source>
</evidence>
<keyword evidence="11" id="KW-1185">Reference proteome</keyword>
<evidence type="ECO:0000313" key="10">
    <source>
        <dbReference type="EMBL" id="QEG08238.1"/>
    </source>
</evidence>
<evidence type="ECO:0000256" key="5">
    <source>
        <dbReference type="ARBA" id="ARBA00023136"/>
    </source>
</evidence>
<evidence type="ECO:0000256" key="4">
    <source>
        <dbReference type="ARBA" id="ARBA00022989"/>
    </source>
</evidence>
<sequence>MCSVTVLVSLLIVLSAVSSDSSPCCTYKHMRNHVIERDQAVCQIDNDVPCLADCTIHYGCCKYGKPDPACLTTQLLLAVQCSNSFLQELTQHTRSTECMDTPVTKGADKLTSQPPPTTSDIGLLQSATSYISSIFTTDEETPSPQTPKLPTTPALHTTNSEFTPEDLVRAANEFFGVDDNGLLKSTTEPDSTESPTTSTEPQMSTSVEIVADVAPVVIITTSTPTTTMASLSSSVPTPTTVASPPVITTSVIDTLIAATPVVPVITTTTTTTHTISPSIPLEQVVIPTQTPTTIAYTDASISRVDIFRSAMHRMEASYPNQHSELWRRSKIHLVKHIQALTHSEPVSIMLTAGRKDENTLHCIAIQLAKAFAYATNTSLTQIDGVTMAKQNSDQVKFDIDTQLTNSFIGSQTVAVIHRFEELPPGSTLIFYRYCDHENAAYKDAFLIFTVLLENDDVIPPTLRLSAIEEKVSDHLEAKFLTSDLPTTFNVMDKDKFSGLWSRISHLVLPISTELSIEQRGCFPISFDDVGSNMIIPSTTPTTQPGVTQFVSPTDLLELFQLEPTALFEGAGYVSGVHTDTLYTTPTPTPTIVNAPTASFTSQTQHVADSDEFTTVHVQHVLTTPVLIIEPTVVAETPIVTPTPLTTPAPEQKLKLNSFNLDVDDVEVANEDDDYTGFTHEQYDIYHEIVSEPIEPSTTSIPLQKTPVTEEMICVAPTNAPLNYFDFLTYSDVEKIKVAQQMCKEFVYLPPNTPPHEYSDFLTHYDVDNINSAQKMCAEHDFVVDYNNLYVPYTDRVAFFRNITAFMHTHVPKTSKPTHKPKQQPRPSSPKLSVIEEPIVPQQTSELPITEIPVVAQQNDTASTAFTAANQSSTLPLIEVNDETTANVTIDDTFAVQIINQSTTNTTFLERLTNATHDAIFWTTSTIGNATSKVASTVTPMLPWLENKTLGTNRTALILKNLALSVAGKSFSNSSELHTVINDAILDMDSYIKSLLYDSPYEDTYNYEDNSPVYKTVEYPVHNDTTTDSVTVTSYPVIDAATIDKALHYGTIMRNITQTKNTTQIPRRLPYKSDWLTNEQISEYVLRSYGKTPILVKQNLTELLRVMRAQKPIPAFEDIHNTTDDTPEPELPTIGEFLYESLVKDRTPFPTPNTHSKAPTPQRVEEFERVVRTNLNTMKQEATQLAAFADKNKDMVYQPHSSSLTPNSKRGIGAVDGKMAAITVDDLLVLLGSPYFEEPASLSLPDTVTAIVEATQSYVQRTTFQAALYGLTLYSCVVATPIIVVSVPAFRAGMFNSLKNPNHTVIQQLNHVVDDSVRAVKFLLNGVAFMLVEETQKAKTQLHESTDMYRTGVLRSIAGYNRNQDTLQSPALPDCKCKRLANVTSCERFSAFYTIQRKRMPVDTRAAVCWARCHGVRIKRGPSQCKPIMTNDCDLDCGVLKPGELYVVQAQSGCCAYKHTATYSPYKLNRRVPNVIYVRSLTSYIGKWYYDKYGTTNGLNNLIVNVQPATITTKWTFGIASHTVIAMADETNFTGDLHFFPEHLPNAVPMDLFHINSMSRLSSQVDSTSRFLTMAEVLSIRGASFANDTSCVEHEVIVKPATAKPITTCYEGCRWSQACLLDMHMAGADVTSDLVCMSDPSCTLCATTSIETVCGNATHKPVSNAGVLGFVPIITNYTLANVSTVPYVMVKQCTTQQESPEYTYATLRKMVYTDLLDYHTNCYPIDHLSPDEAHSLLNLLSLRRLYQAADKRIEFKTAHSPLSMYNWLRTGRMASASDSVLTSLVTGHLTVNLYDYAVAVSQLVLGLDPAIASTVPMAAVYSIYKGINRAYDMAHSAFYEYNAPAPPSVDHTIAYKLSFDSLLTDRKLHPAVFTSVNSSMYTRFDSQIHPSNLLVVTQTAADDDAVLAIARCLSRSRRNRTLVVDISEYDDTEDAKQRLDILLKSYLVNDHGVVYFRNYHLINVNIAIIINAYMDLATSQHPTIYMVMAMHIPDVPPHTTSPIVGQLVRDALEMRLLPNWNQDAFTGFWFRTSHTTLSL</sequence>
<evidence type="ECO:0000256" key="6">
    <source>
        <dbReference type="ARBA" id="ARBA00023180"/>
    </source>
</evidence>
<proteinExistence type="inferred from homology"/>
<name>A0AAE6M6A5_9NIDO</name>
<dbReference type="Gene3D" id="3.40.50.12190">
    <property type="match status" value="2"/>
</dbReference>
<evidence type="ECO:0000256" key="3">
    <source>
        <dbReference type="ARBA" id="ARBA00022692"/>
    </source>
</evidence>
<reference evidence="10" key="1">
    <citation type="submission" date="2019-03" db="EMBL/GenBank/DDBJ databases">
        <title>Endangered wild salmon infected by newly discovered viruses.</title>
        <authorList>
            <person name="Mordecai G.J."/>
            <person name="Miller K.M."/>
            <person name="DiCicco E."/>
            <person name="Schulze A.D."/>
            <person name="Kaukinen K.H."/>
            <person name="Ming T.J."/>
            <person name="Li S."/>
            <person name="Tabata A."/>
            <person name="Teffer A."/>
            <person name="Ferguson H.W."/>
            <person name="Suttle C.A."/>
        </authorList>
    </citation>
    <scope>NUCLEOTIDE SEQUENCE</scope>
    <source>
        <strain evidence="10">H14</strain>
    </source>
</reference>
<dbReference type="Proteomes" id="UP000829907">
    <property type="component" value="Segment"/>
</dbReference>
<dbReference type="InterPro" id="IPR008662">
    <property type="entry name" value="TOIP1/2"/>
</dbReference>
<evidence type="ECO:0000256" key="1">
    <source>
        <dbReference type="ARBA" id="ARBA00007860"/>
    </source>
</evidence>
<dbReference type="PANTHER" id="PTHR18843:SF7">
    <property type="entry name" value="LAMINA-ASSOCIATED POLYPEPTIDE 1B ISOFORM 1-RELATED"/>
    <property type="match status" value="1"/>
</dbReference>
<dbReference type="GO" id="GO:0016020">
    <property type="term" value="C:membrane"/>
    <property type="evidence" value="ECO:0007669"/>
    <property type="project" value="TreeGrafter"/>
</dbReference>
<feature type="region of interest" description="Disordered" evidence="8">
    <location>
        <begin position="179"/>
        <end position="204"/>
    </location>
</feature>
<keyword evidence="5" id="KW-0472">Membrane</keyword>
<keyword evidence="4" id="KW-1133">Transmembrane helix</keyword>
<dbReference type="PANTHER" id="PTHR18843">
    <property type="entry name" value="TORSIN-1A-INTERACTING PROTEIN"/>
    <property type="match status" value="1"/>
</dbReference>
<dbReference type="GO" id="GO:0061024">
    <property type="term" value="P:membrane organization"/>
    <property type="evidence" value="ECO:0007669"/>
    <property type="project" value="TreeGrafter"/>
</dbReference>
<keyword evidence="2" id="KW-0597">Phosphoprotein</keyword>
<feature type="region of interest" description="Disordered" evidence="8">
    <location>
        <begin position="810"/>
        <end position="833"/>
    </location>
</feature>
<organism evidence="10 11">
    <name type="scientific">Pacific salmon nidovirus</name>
    <dbReference type="NCBI Taxonomy" id="2587487"/>
    <lineage>
        <taxon>Viruses</taxon>
        <taxon>Riboviria</taxon>
        <taxon>Orthornavirae</taxon>
        <taxon>Pisuviricota</taxon>
        <taxon>Pisoniviricetes</taxon>
        <taxon>Nidovirales</taxon>
        <taxon>Cornidovirineae</taxon>
        <taxon>Coronaviridae</taxon>
        <taxon>Pitovirinae</taxon>
        <taxon>Alphapironavirus</taxon>
        <taxon>Samovirus</taxon>
        <taxon>Alphapironavirus salmonis</taxon>
    </lineage>
</organism>
<evidence type="ECO:0000313" key="11">
    <source>
        <dbReference type="Proteomes" id="UP000829907"/>
    </source>
</evidence>
<dbReference type="EMBL" id="MK611985">
    <property type="protein sequence ID" value="QEG08238.1"/>
    <property type="molecule type" value="Genomic_RNA"/>
</dbReference>
<feature type="domain" description="Torsin-1A-interacting protein 1/2 AAA+ activator" evidence="9">
    <location>
        <begin position="303"/>
        <end position="521"/>
    </location>
</feature>
<comment type="similarity">
    <text evidence="1">Belongs to the TOR1AIP family.</text>
</comment>
<comment type="subcellular location">
    <subcellularLocation>
        <location evidence="7">Endomembrane system</location>
        <topology evidence="7">Single-pass membrane protein</topology>
    </subcellularLocation>
</comment>
<feature type="compositionally biased region" description="Basic residues" evidence="8">
    <location>
        <begin position="810"/>
        <end position="822"/>
    </location>
</feature>
<dbReference type="InterPro" id="IPR038599">
    <property type="entry name" value="LAP1C-like_C_sf"/>
</dbReference>
<dbReference type="GO" id="GO:0001671">
    <property type="term" value="F:ATPase activator activity"/>
    <property type="evidence" value="ECO:0007669"/>
    <property type="project" value="InterPro"/>
</dbReference>
<keyword evidence="3" id="KW-0812">Transmembrane</keyword>
<protein>
    <submittedName>
        <fullName evidence="10">LAP1C-like protein</fullName>
    </submittedName>
</protein>
<dbReference type="Pfam" id="PF05609">
    <property type="entry name" value="LAP1_C"/>
    <property type="match status" value="1"/>
</dbReference>
<dbReference type="GeneID" id="80538348"/>
<accession>A0AAE6M6A5</accession>
<dbReference type="KEGG" id="vg:80538348"/>
<evidence type="ECO:0000259" key="9">
    <source>
        <dbReference type="Pfam" id="PF05609"/>
    </source>
</evidence>
<feature type="compositionally biased region" description="Low complexity" evidence="8">
    <location>
        <begin position="185"/>
        <end position="204"/>
    </location>
</feature>
<dbReference type="InterPro" id="IPR046753">
    <property type="entry name" value="TOIP1/2_C"/>
</dbReference>
<dbReference type="RefSeq" id="YP_010799914.1">
    <property type="nucleotide sequence ID" value="NC_076697.1"/>
</dbReference>
<feature type="region of interest" description="Disordered" evidence="8">
    <location>
        <begin position="137"/>
        <end position="159"/>
    </location>
</feature>
<keyword evidence="6" id="KW-0325">Glycoprotein</keyword>
<evidence type="ECO:0000256" key="8">
    <source>
        <dbReference type="SAM" id="MobiDB-lite"/>
    </source>
</evidence>